<gene>
    <name evidence="4" type="ORF">JMUB3870_1468</name>
</gene>
<dbReference type="PANTHER" id="PTHR43707:SF6">
    <property type="entry name" value="ATP PHOSPHORIBOSYLTRANSFERASE REGULATORY SUBUNIT"/>
    <property type="match status" value="1"/>
</dbReference>
<organism evidence="4 5">
    <name type="scientific">Leptotrichia trevisanii</name>
    <dbReference type="NCBI Taxonomy" id="109328"/>
    <lineage>
        <taxon>Bacteria</taxon>
        <taxon>Fusobacteriati</taxon>
        <taxon>Fusobacteriota</taxon>
        <taxon>Fusobacteriia</taxon>
        <taxon>Fusobacteriales</taxon>
        <taxon>Leptotrichiaceae</taxon>
        <taxon>Leptotrichia</taxon>
    </lineage>
</organism>
<evidence type="ECO:0000313" key="5">
    <source>
        <dbReference type="Proteomes" id="UP000422644"/>
    </source>
</evidence>
<dbReference type="RefSeq" id="WP_146998674.1">
    <property type="nucleotide sequence ID" value="NZ_AP019831.1"/>
</dbReference>
<keyword evidence="1" id="KW-0368">Histidine biosynthesis</keyword>
<dbReference type="Pfam" id="PF13393">
    <property type="entry name" value="tRNA-synt_His"/>
    <property type="match status" value="1"/>
</dbReference>
<reference evidence="4 5" key="1">
    <citation type="submission" date="2019-07" db="EMBL/GenBank/DDBJ databases">
        <title>Complete Genome Sequence of Leptotrichia trevisanii Strain JMUB3870.</title>
        <authorList>
            <person name="Watanabe S."/>
            <person name="Cui L."/>
        </authorList>
    </citation>
    <scope>NUCLEOTIDE SEQUENCE [LARGE SCALE GENOMIC DNA]</scope>
    <source>
        <strain evidence="4 5">JMUB3870</strain>
    </source>
</reference>
<feature type="binding site" evidence="2">
    <location>
        <position position="112"/>
    </location>
    <ligand>
        <name>L-histidine</name>
        <dbReference type="ChEBI" id="CHEBI:57595"/>
    </ligand>
</feature>
<dbReference type="OrthoDB" id="9800814at2"/>
<evidence type="ECO:0000313" key="4">
    <source>
        <dbReference type="EMBL" id="BBM45349.1"/>
    </source>
</evidence>
<proteinExistence type="predicted"/>
<dbReference type="GO" id="GO:0004821">
    <property type="term" value="F:histidine-tRNA ligase activity"/>
    <property type="evidence" value="ECO:0007669"/>
    <property type="project" value="TreeGrafter"/>
</dbReference>
<dbReference type="InterPro" id="IPR041715">
    <property type="entry name" value="HisRS-like_core"/>
</dbReference>
<keyword evidence="4" id="KW-0436">Ligase</keyword>
<dbReference type="PANTHER" id="PTHR43707">
    <property type="entry name" value="HISTIDYL-TRNA SYNTHETASE"/>
    <property type="match status" value="1"/>
</dbReference>
<dbReference type="PIRSF" id="PIRSF001549">
    <property type="entry name" value="His-tRNA_synth"/>
    <property type="match status" value="1"/>
</dbReference>
<dbReference type="GO" id="GO:0006427">
    <property type="term" value="P:histidyl-tRNA aminoacylation"/>
    <property type="evidence" value="ECO:0007669"/>
    <property type="project" value="TreeGrafter"/>
</dbReference>
<accession>A0A510L062</accession>
<feature type="binding site" evidence="2">
    <location>
        <position position="108"/>
    </location>
    <ligand>
        <name>L-histidine</name>
        <dbReference type="ChEBI" id="CHEBI:57595"/>
    </ligand>
</feature>
<protein>
    <submittedName>
        <fullName evidence="4">tRNA synthetase class II</fullName>
    </submittedName>
</protein>
<dbReference type="InterPro" id="IPR004516">
    <property type="entry name" value="HisRS/HisZ"/>
</dbReference>
<dbReference type="SUPFAM" id="SSF55681">
    <property type="entry name" value="Class II aaRS and biotin synthetases"/>
    <property type="match status" value="1"/>
</dbReference>
<evidence type="ECO:0000259" key="3">
    <source>
        <dbReference type="Pfam" id="PF13393"/>
    </source>
</evidence>
<dbReference type="Proteomes" id="UP000422644">
    <property type="component" value="Chromosome"/>
</dbReference>
<feature type="binding site" evidence="2">
    <location>
        <begin position="258"/>
        <end position="259"/>
    </location>
    <ligand>
        <name>L-histidine</name>
        <dbReference type="ChEBI" id="CHEBI:57595"/>
    </ligand>
</feature>
<keyword evidence="5" id="KW-1185">Reference proteome</keyword>
<name>A0A510L062_9FUSO</name>
<dbReference type="EMBL" id="AP019831">
    <property type="protein sequence ID" value="BBM45349.1"/>
    <property type="molecule type" value="Genomic_DNA"/>
</dbReference>
<dbReference type="GO" id="GO:0000105">
    <property type="term" value="P:L-histidine biosynthetic process"/>
    <property type="evidence" value="ECO:0007669"/>
    <property type="project" value="UniProtKB-KW"/>
</dbReference>
<dbReference type="AlphaFoldDB" id="A0A510L062"/>
<dbReference type="GO" id="GO:0005737">
    <property type="term" value="C:cytoplasm"/>
    <property type="evidence" value="ECO:0007669"/>
    <property type="project" value="InterPro"/>
</dbReference>
<sequence>MKNYIKNMSKKDLVLLNIRKMYDSYGYKKISLPSFEEYDLYNENKDFIDRNVLTVMSPNGKLLALRPDITLSVAKKVSKDQSLKYSKIYYQENTYNLTKYVGYEEDEQLGIELIGKESTFLDFEIINLAVKSLDIINKKSMIVLSHAGFISSVFENFDLEYETKEQILDCINRKNSHDIQKILKRNEHISENVKKLIYKIPELSGNLENIEKELLKYEINVNTKKILSELKQLNSLLLKFYKKSKIIFDFSVVKNLNYYNGIILQGYIEGFPNVILTGGRYDKLFEKFGVDTGAVGFAILTDGLKGYYRDTDKKDFEILIAYDNSDFEKLVEIVNDFQKKGLRVRTENIENLGESDFEIFNFDEKYIFQNGELKKGGTV</sequence>
<dbReference type="InterPro" id="IPR045864">
    <property type="entry name" value="aa-tRNA-synth_II/BPL/LPL"/>
</dbReference>
<feature type="domain" description="Class II Histidinyl-tRNA synthetase (HisRS)-like catalytic core" evidence="3">
    <location>
        <begin position="17"/>
        <end position="301"/>
    </location>
</feature>
<keyword evidence="4" id="KW-0030">Aminoacyl-tRNA synthetase</keyword>
<evidence type="ECO:0000256" key="1">
    <source>
        <dbReference type="ARBA" id="ARBA00023102"/>
    </source>
</evidence>
<dbReference type="Gene3D" id="3.30.930.10">
    <property type="entry name" value="Bira Bifunctional Protein, Domain 2"/>
    <property type="match status" value="1"/>
</dbReference>
<feature type="binding site" evidence="2">
    <location>
        <begin position="68"/>
        <end position="70"/>
    </location>
    <ligand>
        <name>L-histidine</name>
        <dbReference type="ChEBI" id="CHEBI:57595"/>
    </ligand>
</feature>
<keyword evidence="1" id="KW-0028">Amino-acid biosynthesis</keyword>
<evidence type="ECO:0000256" key="2">
    <source>
        <dbReference type="PIRSR" id="PIRSR001549-1"/>
    </source>
</evidence>